<feature type="region of interest" description="Disordered" evidence="1">
    <location>
        <begin position="1"/>
        <end position="29"/>
    </location>
</feature>
<dbReference type="Proteomes" id="UP001341281">
    <property type="component" value="Chromosome 05"/>
</dbReference>
<keyword evidence="3" id="KW-1185">Reference proteome</keyword>
<reference evidence="2 3" key="1">
    <citation type="submission" date="2024-02" db="EMBL/GenBank/DDBJ databases">
        <title>High-quality chromosome-scale genome assembly of Pensacola bahiagrass (Paspalum notatum Flugge var. saurae).</title>
        <authorList>
            <person name="Vega J.M."/>
            <person name="Podio M."/>
            <person name="Orjuela J."/>
            <person name="Siena L.A."/>
            <person name="Pessino S.C."/>
            <person name="Combes M.C."/>
            <person name="Mariac C."/>
            <person name="Albertini E."/>
            <person name="Pupilli F."/>
            <person name="Ortiz J.P.A."/>
            <person name="Leblanc O."/>
        </authorList>
    </citation>
    <scope>NUCLEOTIDE SEQUENCE [LARGE SCALE GENOMIC DNA]</scope>
    <source>
        <strain evidence="2">R1</strain>
        <tissue evidence="2">Leaf</tissue>
    </source>
</reference>
<feature type="region of interest" description="Disordered" evidence="1">
    <location>
        <begin position="67"/>
        <end position="86"/>
    </location>
</feature>
<evidence type="ECO:0000256" key="1">
    <source>
        <dbReference type="SAM" id="MobiDB-lite"/>
    </source>
</evidence>
<sequence>EAQGEAASGDGERLEPPEALQRRLPGPAPHVALVRSAADEPDAVAAAARQGAHLRHGVLHGAVVAAARRRPPTGAPPRLNGSARGPELRRPPEVLHDQHHAAARPAADLHRAPELHEQLLRLVPGEAAEPGHAKAHHPRAAQGLAALDLLDGRLHRRLGRRRALGDDHDASLAPGGQAVQDGRDVLVARSAERWWLGLFTWSRTARARVLRRGGGGAGGGGGGSRTVCLNRRHYGLLDVGLDLGAGEAGLAHDAAHAGVVEDGDDELLQLNLDGEHGLLLLLRVHGAPALVGLRALEGGDERVGEGRRTWPPCPPRSGDAEVGRRFSATLKQSSRALHCSGCECDRRHAARSSPVDGGGGGTVAAAAAACWCSMALATCSGVTCAFPRRRARLTACFTTTAASGASACCTVQPPALILSLADQAKLVGSLDLTCRDLGAEEDEYEGCDGTMPASPEQSAPQMEIPFAPCLLAKCAKNMTIR</sequence>
<feature type="non-terminal residue" evidence="2">
    <location>
        <position position="1"/>
    </location>
</feature>
<dbReference type="EMBL" id="CP144749">
    <property type="protein sequence ID" value="WVZ75128.1"/>
    <property type="molecule type" value="Genomic_DNA"/>
</dbReference>
<dbReference type="AlphaFoldDB" id="A0AAQ3TJZ5"/>
<accession>A0AAQ3TJZ5</accession>
<gene>
    <name evidence="2" type="ORF">U9M48_023215</name>
</gene>
<protein>
    <submittedName>
        <fullName evidence="2">Uncharacterized protein</fullName>
    </submittedName>
</protein>
<evidence type="ECO:0000313" key="3">
    <source>
        <dbReference type="Proteomes" id="UP001341281"/>
    </source>
</evidence>
<evidence type="ECO:0000313" key="2">
    <source>
        <dbReference type="EMBL" id="WVZ75128.1"/>
    </source>
</evidence>
<proteinExistence type="predicted"/>
<name>A0AAQ3TJZ5_PASNO</name>
<organism evidence="2 3">
    <name type="scientific">Paspalum notatum var. saurae</name>
    <dbReference type="NCBI Taxonomy" id="547442"/>
    <lineage>
        <taxon>Eukaryota</taxon>
        <taxon>Viridiplantae</taxon>
        <taxon>Streptophyta</taxon>
        <taxon>Embryophyta</taxon>
        <taxon>Tracheophyta</taxon>
        <taxon>Spermatophyta</taxon>
        <taxon>Magnoliopsida</taxon>
        <taxon>Liliopsida</taxon>
        <taxon>Poales</taxon>
        <taxon>Poaceae</taxon>
        <taxon>PACMAD clade</taxon>
        <taxon>Panicoideae</taxon>
        <taxon>Andropogonodae</taxon>
        <taxon>Paspaleae</taxon>
        <taxon>Paspalinae</taxon>
        <taxon>Paspalum</taxon>
    </lineage>
</organism>